<dbReference type="AlphaFoldDB" id="A0A162I9C2"/>
<dbReference type="GO" id="GO:0000976">
    <property type="term" value="F:transcription cis-regulatory region binding"/>
    <property type="evidence" value="ECO:0007669"/>
    <property type="project" value="TreeGrafter"/>
</dbReference>
<reference evidence="5 6" key="1">
    <citation type="journal article" date="2016" name="Genome Biol. Evol.">
        <title>Divergent and convergent evolution of fungal pathogenicity.</title>
        <authorList>
            <person name="Shang Y."/>
            <person name="Xiao G."/>
            <person name="Zheng P."/>
            <person name="Cen K."/>
            <person name="Zhan S."/>
            <person name="Wang C."/>
        </authorList>
    </citation>
    <scope>NUCLEOTIDE SEQUENCE [LARGE SCALE GENOMIC DNA]</scope>
    <source>
        <strain evidence="5 6">ARSEF 2679</strain>
    </source>
</reference>
<protein>
    <submittedName>
        <fullName evidence="5">Ankyrin repeat-containing domain protein</fullName>
    </submittedName>
</protein>
<dbReference type="Gene3D" id="1.25.40.20">
    <property type="entry name" value="Ankyrin repeat-containing domain"/>
    <property type="match status" value="3"/>
</dbReference>
<comment type="caution">
    <text evidence="5">The sequence shown here is derived from an EMBL/GenBank/DDBJ whole genome shotgun (WGS) entry which is preliminary data.</text>
</comment>
<dbReference type="Proteomes" id="UP000076744">
    <property type="component" value="Unassembled WGS sequence"/>
</dbReference>
<sequence>MARLSDLPTEVLELIINELYNLNPRKAKKSDKFPGYPDLSRLARTNQKLQHLIQPIIFCEQCSDDDLWPVYGEYGRWNDIKPKRALSLPTKALFYASMNGQEAGVKKALQYCKKGLGCALWVASQYLWTRREKIVRLLLAEYYVDKSGKKPLLCALGRAARSGSISLIDAVLERVEAQGLDLKELGTYNYFLLQEAAEGLRGNLEHLLKLEKIDINAKDDMGRTLFAAAWQSGKDDLVQSLISTGKVNVDERDEWGRTPLHLLIHHGSWSTAEILIRTDKSHSWEGVKLLLDTGKIDVNDLGGEHCSKREAPLHRAAKEGHRQSVKLLLGAEGIEVNLGDGGENTALHVAARANRPDVVELLLADPRVHVDASNKREKTALHLAVDAKCKEVVMLLLMDSRVSVNAREEYGLTALHLAVEAECQEVLTILLADPRVQADAGDSCGETPLQRARRQKCPSPIINKLRYAEKKKLCGAGANGSDSEANMGQAKRLRSPDVMIQKPSDAEANGGRRKRQRRSASGKG</sequence>
<dbReference type="PROSITE" id="PS50088">
    <property type="entry name" value="ANK_REPEAT"/>
    <property type="match status" value="1"/>
</dbReference>
<keyword evidence="1" id="KW-0677">Repeat</keyword>
<dbReference type="GO" id="GO:0045944">
    <property type="term" value="P:positive regulation of transcription by RNA polymerase II"/>
    <property type="evidence" value="ECO:0007669"/>
    <property type="project" value="TreeGrafter"/>
</dbReference>
<evidence type="ECO:0000256" key="2">
    <source>
        <dbReference type="ARBA" id="ARBA00023043"/>
    </source>
</evidence>
<dbReference type="EMBL" id="AZHB01000031">
    <property type="protein sequence ID" value="OAA54015.1"/>
    <property type="molecule type" value="Genomic_DNA"/>
</dbReference>
<dbReference type="InterPro" id="IPR002110">
    <property type="entry name" value="Ankyrin_rpt"/>
</dbReference>
<proteinExistence type="predicted"/>
<feature type="region of interest" description="Disordered" evidence="4">
    <location>
        <begin position="477"/>
        <end position="524"/>
    </location>
</feature>
<evidence type="ECO:0000256" key="1">
    <source>
        <dbReference type="ARBA" id="ARBA00022737"/>
    </source>
</evidence>
<evidence type="ECO:0000313" key="5">
    <source>
        <dbReference type="EMBL" id="OAA54015.1"/>
    </source>
</evidence>
<evidence type="ECO:0000256" key="4">
    <source>
        <dbReference type="SAM" id="MobiDB-lite"/>
    </source>
</evidence>
<dbReference type="RefSeq" id="XP_018700698.1">
    <property type="nucleotide sequence ID" value="XM_018852098.1"/>
</dbReference>
<dbReference type="GO" id="GO:0005634">
    <property type="term" value="C:nucleus"/>
    <property type="evidence" value="ECO:0007669"/>
    <property type="project" value="TreeGrafter"/>
</dbReference>
<evidence type="ECO:0000313" key="6">
    <source>
        <dbReference type="Proteomes" id="UP000076744"/>
    </source>
</evidence>
<gene>
    <name evidence="5" type="ORF">ISF_08495</name>
</gene>
<evidence type="ECO:0000256" key="3">
    <source>
        <dbReference type="PROSITE-ProRule" id="PRU00023"/>
    </source>
</evidence>
<dbReference type="SMART" id="SM00248">
    <property type="entry name" value="ANK"/>
    <property type="match status" value="6"/>
</dbReference>
<dbReference type="STRING" id="1081104.A0A162I9C2"/>
<organism evidence="5 6">
    <name type="scientific">Cordyceps fumosorosea (strain ARSEF 2679)</name>
    <name type="common">Isaria fumosorosea</name>
    <dbReference type="NCBI Taxonomy" id="1081104"/>
    <lineage>
        <taxon>Eukaryota</taxon>
        <taxon>Fungi</taxon>
        <taxon>Dikarya</taxon>
        <taxon>Ascomycota</taxon>
        <taxon>Pezizomycotina</taxon>
        <taxon>Sordariomycetes</taxon>
        <taxon>Hypocreomycetidae</taxon>
        <taxon>Hypocreales</taxon>
        <taxon>Cordycipitaceae</taxon>
        <taxon>Cordyceps</taxon>
    </lineage>
</organism>
<dbReference type="PANTHER" id="PTHR24193:SF121">
    <property type="entry name" value="ADA2A-CONTAINING COMPLEX COMPONENT 3, ISOFORM D"/>
    <property type="match status" value="1"/>
</dbReference>
<dbReference type="OrthoDB" id="4860873at2759"/>
<accession>A0A162I9C2</accession>
<dbReference type="InterPro" id="IPR036770">
    <property type="entry name" value="Ankyrin_rpt-contain_sf"/>
</dbReference>
<dbReference type="InterPro" id="IPR050663">
    <property type="entry name" value="Ankyrin-SOCS_Box"/>
</dbReference>
<feature type="repeat" description="ANK" evidence="3">
    <location>
        <begin position="308"/>
        <end position="341"/>
    </location>
</feature>
<dbReference type="PANTHER" id="PTHR24193">
    <property type="entry name" value="ANKYRIN REPEAT PROTEIN"/>
    <property type="match status" value="1"/>
</dbReference>
<name>A0A162I9C2_CORFA</name>
<dbReference type="Pfam" id="PF00023">
    <property type="entry name" value="Ank"/>
    <property type="match status" value="1"/>
</dbReference>
<dbReference type="Pfam" id="PF12796">
    <property type="entry name" value="Ank_2"/>
    <property type="match status" value="2"/>
</dbReference>
<keyword evidence="6" id="KW-1185">Reference proteome</keyword>
<feature type="compositionally biased region" description="Basic residues" evidence="4">
    <location>
        <begin position="511"/>
        <end position="524"/>
    </location>
</feature>
<keyword evidence="2 3" id="KW-0040">ANK repeat</keyword>
<dbReference type="GeneID" id="30024787"/>
<dbReference type="SUPFAM" id="SSF48403">
    <property type="entry name" value="Ankyrin repeat"/>
    <property type="match status" value="1"/>
</dbReference>